<dbReference type="Gene3D" id="3.40.50.620">
    <property type="entry name" value="HUPs"/>
    <property type="match status" value="1"/>
</dbReference>
<dbReference type="EMBL" id="UINC01019337">
    <property type="protein sequence ID" value="SVA81852.1"/>
    <property type="molecule type" value="Genomic_DNA"/>
</dbReference>
<dbReference type="SUPFAM" id="SSF52402">
    <property type="entry name" value="Adenine nucleotide alpha hydrolases-like"/>
    <property type="match status" value="1"/>
</dbReference>
<dbReference type="InterPro" id="IPR014729">
    <property type="entry name" value="Rossmann-like_a/b/a_fold"/>
</dbReference>
<comment type="subcellular location">
    <subcellularLocation>
        <location evidence="1">Cytoplasm</location>
    </subcellularLocation>
</comment>
<dbReference type="GO" id="GO:0005524">
    <property type="term" value="F:ATP binding"/>
    <property type="evidence" value="ECO:0007669"/>
    <property type="project" value="UniProtKB-KW"/>
</dbReference>
<dbReference type="PANTHER" id="PTHR43033:SF1">
    <property type="entry name" value="TRNA(ILE)-LYSIDINE SYNTHASE-RELATED"/>
    <property type="match status" value="1"/>
</dbReference>
<dbReference type="InterPro" id="IPR012795">
    <property type="entry name" value="tRNA_Ile_lys_synt_N"/>
</dbReference>
<feature type="domain" description="Lysidine-tRNA(Ile) synthetase C-terminal" evidence="9">
    <location>
        <begin position="386"/>
        <end position="458"/>
    </location>
</feature>
<accession>A0A381YYZ9</accession>
<dbReference type="NCBIfam" id="TIGR02433">
    <property type="entry name" value="lysidine_TilS_C"/>
    <property type="match status" value="1"/>
</dbReference>
<keyword evidence="6" id="KW-0547">Nucleotide-binding</keyword>
<dbReference type="GO" id="GO:0008033">
    <property type="term" value="P:tRNA processing"/>
    <property type="evidence" value="ECO:0007669"/>
    <property type="project" value="UniProtKB-KW"/>
</dbReference>
<name>A0A381YYZ9_9ZZZZ</name>
<dbReference type="SMART" id="SM00977">
    <property type="entry name" value="TilS_C"/>
    <property type="match status" value="1"/>
</dbReference>
<dbReference type="GO" id="GO:0005737">
    <property type="term" value="C:cytoplasm"/>
    <property type="evidence" value="ECO:0007669"/>
    <property type="project" value="UniProtKB-SubCell"/>
</dbReference>
<evidence type="ECO:0000256" key="4">
    <source>
        <dbReference type="ARBA" id="ARBA00022598"/>
    </source>
</evidence>
<evidence type="ECO:0000256" key="2">
    <source>
        <dbReference type="ARBA" id="ARBA00013267"/>
    </source>
</evidence>
<comment type="catalytic activity">
    <reaction evidence="8">
        <text>cytidine(34) in tRNA(Ile2) + L-lysine + ATP = lysidine(34) in tRNA(Ile2) + AMP + diphosphate + H(+)</text>
        <dbReference type="Rhea" id="RHEA:43744"/>
        <dbReference type="Rhea" id="RHEA-COMP:10625"/>
        <dbReference type="Rhea" id="RHEA-COMP:10670"/>
        <dbReference type="ChEBI" id="CHEBI:15378"/>
        <dbReference type="ChEBI" id="CHEBI:30616"/>
        <dbReference type="ChEBI" id="CHEBI:32551"/>
        <dbReference type="ChEBI" id="CHEBI:33019"/>
        <dbReference type="ChEBI" id="CHEBI:82748"/>
        <dbReference type="ChEBI" id="CHEBI:83665"/>
        <dbReference type="ChEBI" id="CHEBI:456215"/>
        <dbReference type="EC" id="6.3.4.19"/>
    </reaction>
</comment>
<feature type="non-terminal residue" evidence="10">
    <location>
        <position position="1"/>
    </location>
</feature>
<reference evidence="10" key="1">
    <citation type="submission" date="2018-05" db="EMBL/GenBank/DDBJ databases">
        <authorList>
            <person name="Lanie J.A."/>
            <person name="Ng W.-L."/>
            <person name="Kazmierczak K.M."/>
            <person name="Andrzejewski T.M."/>
            <person name="Davidsen T.M."/>
            <person name="Wayne K.J."/>
            <person name="Tettelin H."/>
            <person name="Glass J.I."/>
            <person name="Rusch D."/>
            <person name="Podicherti R."/>
            <person name="Tsui H.-C.T."/>
            <person name="Winkler M.E."/>
        </authorList>
    </citation>
    <scope>NUCLEOTIDE SEQUENCE</scope>
</reference>
<dbReference type="NCBIfam" id="TIGR02432">
    <property type="entry name" value="lysidine_TilS_N"/>
    <property type="match status" value="1"/>
</dbReference>
<dbReference type="Pfam" id="PF01171">
    <property type="entry name" value="ATP_bind_3"/>
    <property type="match status" value="1"/>
</dbReference>
<keyword evidence="3" id="KW-0963">Cytoplasm</keyword>
<evidence type="ECO:0000256" key="5">
    <source>
        <dbReference type="ARBA" id="ARBA00022694"/>
    </source>
</evidence>
<evidence type="ECO:0000256" key="6">
    <source>
        <dbReference type="ARBA" id="ARBA00022741"/>
    </source>
</evidence>
<evidence type="ECO:0000256" key="1">
    <source>
        <dbReference type="ARBA" id="ARBA00004496"/>
    </source>
</evidence>
<sequence length="465" mass="53682">VKHNYIPDPKIINDSITDNILSHFDKVLYNKKNDKFLLSVSGGSDSVLLLYLFIKYLKGDNERIIISYINHNLRNDSDIDESFVSILGSKLNIETHIRHLNPNMMPKGASVESWARKGRYDLLKNIMIETGADWIITAHHANDQAETILMNISEKTGLFGLGGMKEINNNIIRPLLPFSKAYLMNIVKKYSIPYMEDSTNSNNNHKRNFIRNIVIAPWLAKDADLIEAIIKTASNFQDWQNSMLYFVKNFIAKNVFPNRNGSLYINKNELKKLPVLARLCVFQVLTNSIGLLRKSDVENIKRFFHKDIIGNICSTKNDYVLLNDRKHVIVKKKEPKETSQLELKIGEKCNFGGYDYKMINCVDNIFFSEDPNDELLDLSVIENKKLVLRFWKPGDRFKPLGMNGNQKISDFLINNKVNIFEKDHQTVLTADGQIIWVCGYRIDDSVRISDSTKNIIRIKRKYNRV</sequence>
<gene>
    <name evidence="10" type="ORF">METZ01_LOCUS134706</name>
</gene>
<dbReference type="InterPro" id="IPR012796">
    <property type="entry name" value="Lysidine-tRNA-synth_C"/>
</dbReference>
<evidence type="ECO:0000313" key="10">
    <source>
        <dbReference type="EMBL" id="SVA81852.1"/>
    </source>
</evidence>
<keyword evidence="5" id="KW-0819">tRNA processing</keyword>
<evidence type="ECO:0000259" key="9">
    <source>
        <dbReference type="SMART" id="SM00977"/>
    </source>
</evidence>
<dbReference type="InterPro" id="IPR012094">
    <property type="entry name" value="tRNA_Ile_lys_synt"/>
</dbReference>
<evidence type="ECO:0000256" key="7">
    <source>
        <dbReference type="ARBA" id="ARBA00022840"/>
    </source>
</evidence>
<organism evidence="10">
    <name type="scientific">marine metagenome</name>
    <dbReference type="NCBI Taxonomy" id="408172"/>
    <lineage>
        <taxon>unclassified sequences</taxon>
        <taxon>metagenomes</taxon>
        <taxon>ecological metagenomes</taxon>
    </lineage>
</organism>
<keyword evidence="4" id="KW-0436">Ligase</keyword>
<dbReference type="InterPro" id="IPR011063">
    <property type="entry name" value="TilS/TtcA_N"/>
</dbReference>
<evidence type="ECO:0000256" key="8">
    <source>
        <dbReference type="ARBA" id="ARBA00048539"/>
    </source>
</evidence>
<dbReference type="GO" id="GO:0032267">
    <property type="term" value="F:tRNA(Ile)-lysidine synthase activity"/>
    <property type="evidence" value="ECO:0007669"/>
    <property type="project" value="UniProtKB-EC"/>
</dbReference>
<evidence type="ECO:0000256" key="3">
    <source>
        <dbReference type="ARBA" id="ARBA00022490"/>
    </source>
</evidence>
<dbReference type="Pfam" id="PF11734">
    <property type="entry name" value="TilS_C"/>
    <property type="match status" value="1"/>
</dbReference>
<dbReference type="EC" id="6.3.4.19" evidence="2"/>
<keyword evidence="7" id="KW-0067">ATP-binding</keyword>
<protein>
    <recommendedName>
        <fullName evidence="2">tRNA(Ile)-lysidine synthetase</fullName>
        <ecNumber evidence="2">6.3.4.19</ecNumber>
    </recommendedName>
</protein>
<dbReference type="SUPFAM" id="SSF56037">
    <property type="entry name" value="PheT/TilS domain"/>
    <property type="match status" value="1"/>
</dbReference>
<dbReference type="CDD" id="cd01992">
    <property type="entry name" value="TilS_N"/>
    <property type="match status" value="1"/>
</dbReference>
<dbReference type="HAMAP" id="MF_01161">
    <property type="entry name" value="tRNA_Ile_lys_synt"/>
    <property type="match status" value="1"/>
</dbReference>
<dbReference type="AlphaFoldDB" id="A0A381YYZ9"/>
<proteinExistence type="inferred from homology"/>
<dbReference type="PANTHER" id="PTHR43033">
    <property type="entry name" value="TRNA(ILE)-LYSIDINE SYNTHASE-RELATED"/>
    <property type="match status" value="1"/>
</dbReference>